<evidence type="ECO:0000256" key="3">
    <source>
        <dbReference type="ARBA" id="ARBA00022441"/>
    </source>
</evidence>
<keyword evidence="5" id="KW-0677">Repeat</keyword>
<dbReference type="GO" id="GO:0005634">
    <property type="term" value="C:nucleus"/>
    <property type="evidence" value="ECO:0007669"/>
    <property type="project" value="UniProtKB-SubCell"/>
</dbReference>
<organism evidence="17 18">
    <name type="scientific">Actinidia chinensis var. chinensis</name>
    <name type="common">Chinese soft-hair kiwi</name>
    <dbReference type="NCBI Taxonomy" id="1590841"/>
    <lineage>
        <taxon>Eukaryota</taxon>
        <taxon>Viridiplantae</taxon>
        <taxon>Streptophyta</taxon>
        <taxon>Embryophyta</taxon>
        <taxon>Tracheophyta</taxon>
        <taxon>Spermatophyta</taxon>
        <taxon>Magnoliopsida</taxon>
        <taxon>eudicotyledons</taxon>
        <taxon>Gunneridae</taxon>
        <taxon>Pentapetalae</taxon>
        <taxon>asterids</taxon>
        <taxon>Ericales</taxon>
        <taxon>Actinidiaceae</taxon>
        <taxon>Actinidia</taxon>
    </lineage>
</organism>
<evidence type="ECO:0000259" key="16">
    <source>
        <dbReference type="PROSITE" id="PS00125"/>
    </source>
</evidence>
<keyword evidence="7 13" id="KW-0904">Protein phosphatase</keyword>
<dbReference type="InterPro" id="IPR012391">
    <property type="entry name" value="Ser/Thr_prot_Pase_BSU1"/>
</dbReference>
<dbReference type="STRING" id="1590841.A0A2R6P5U8"/>
<dbReference type="AlphaFoldDB" id="A0A2R6P5U8"/>
<evidence type="ECO:0000256" key="8">
    <source>
        <dbReference type="ARBA" id="ARBA00023211"/>
    </source>
</evidence>
<dbReference type="Gene3D" id="3.60.21.10">
    <property type="match status" value="1"/>
</dbReference>
<feature type="region of interest" description="Disordered" evidence="15">
    <location>
        <begin position="857"/>
        <end position="881"/>
    </location>
</feature>
<dbReference type="GO" id="GO:0004722">
    <property type="term" value="F:protein serine/threonine phosphatase activity"/>
    <property type="evidence" value="ECO:0007669"/>
    <property type="project" value="UniProtKB-UniRule"/>
</dbReference>
<evidence type="ECO:0000313" key="18">
    <source>
        <dbReference type="Proteomes" id="UP000241394"/>
    </source>
</evidence>
<comment type="caution">
    <text evidence="17">The sequence shown here is derived from an EMBL/GenBank/DDBJ whole genome shotgun (WGS) entry which is preliminary data.</text>
</comment>
<proteinExistence type="inferred from homology"/>
<dbReference type="InterPro" id="IPR015915">
    <property type="entry name" value="Kelch-typ_b-propeller"/>
</dbReference>
<dbReference type="InterPro" id="IPR041758">
    <property type="entry name" value="MPP_BSL_C"/>
</dbReference>
<dbReference type="PANTHER" id="PTHR46422">
    <property type="entry name" value="SERINE/THREONINE-PROTEIN PHOSPHATASE BSL3"/>
    <property type="match status" value="1"/>
</dbReference>
<gene>
    <name evidence="17" type="ORF">CEY00_Acc31648</name>
</gene>
<evidence type="ECO:0000256" key="11">
    <source>
        <dbReference type="ARBA" id="ARBA00048336"/>
    </source>
</evidence>
<evidence type="ECO:0000256" key="13">
    <source>
        <dbReference type="PIRNR" id="PIRNR036363"/>
    </source>
</evidence>
<dbReference type="OrthoDB" id="309851at2759"/>
<dbReference type="FunFam" id="2.120.10.80:FF:000042">
    <property type="entry name" value="Serine/threonine-protein phosphatase"/>
    <property type="match status" value="1"/>
</dbReference>
<dbReference type="Gene3D" id="2.120.10.80">
    <property type="entry name" value="Kelch-type beta propeller"/>
    <property type="match status" value="2"/>
</dbReference>
<keyword evidence="18" id="KW-1185">Reference proteome</keyword>
<reference evidence="17 18" key="1">
    <citation type="submission" date="2017-07" db="EMBL/GenBank/DDBJ databases">
        <title>An improved, manually edited Actinidia chinensis var. chinensis (kiwifruit) genome highlights the challenges associated with draft genomes and gene prediction in plants.</title>
        <authorList>
            <person name="Pilkington S."/>
            <person name="Crowhurst R."/>
            <person name="Hilario E."/>
            <person name="Nardozza S."/>
            <person name="Fraser L."/>
            <person name="Peng Y."/>
            <person name="Gunaseelan K."/>
            <person name="Simpson R."/>
            <person name="Tahir J."/>
            <person name="Deroles S."/>
            <person name="Templeton K."/>
            <person name="Luo Z."/>
            <person name="Davy M."/>
            <person name="Cheng C."/>
            <person name="Mcneilage M."/>
            <person name="Scaglione D."/>
            <person name="Liu Y."/>
            <person name="Zhang Q."/>
            <person name="Datson P."/>
            <person name="De Silva N."/>
            <person name="Gardiner S."/>
            <person name="Bassett H."/>
            <person name="Chagne D."/>
            <person name="Mccallum J."/>
            <person name="Dzierzon H."/>
            <person name="Deng C."/>
            <person name="Wang Y.-Y."/>
            <person name="Barron N."/>
            <person name="Manako K."/>
            <person name="Bowen J."/>
            <person name="Foster T."/>
            <person name="Erridge Z."/>
            <person name="Tiffin H."/>
            <person name="Waite C."/>
            <person name="Davies K."/>
            <person name="Grierson E."/>
            <person name="Laing W."/>
            <person name="Kirk R."/>
            <person name="Chen X."/>
            <person name="Wood M."/>
            <person name="Montefiori M."/>
            <person name="Brummell D."/>
            <person name="Schwinn K."/>
            <person name="Catanach A."/>
            <person name="Fullerton C."/>
            <person name="Li D."/>
            <person name="Meiyalaghan S."/>
            <person name="Nieuwenhuizen N."/>
            <person name="Read N."/>
            <person name="Prakash R."/>
            <person name="Hunter D."/>
            <person name="Zhang H."/>
            <person name="Mckenzie M."/>
            <person name="Knabel M."/>
            <person name="Harris A."/>
            <person name="Allan A."/>
            <person name="Chen A."/>
            <person name="Janssen B."/>
            <person name="Plunkett B."/>
            <person name="Dwamena C."/>
            <person name="Voogd C."/>
            <person name="Leif D."/>
            <person name="Lafferty D."/>
            <person name="Souleyre E."/>
            <person name="Varkonyi-Gasic E."/>
            <person name="Gambi F."/>
            <person name="Hanley J."/>
            <person name="Yao J.-L."/>
            <person name="Cheung J."/>
            <person name="David K."/>
            <person name="Warren B."/>
            <person name="Marsh K."/>
            <person name="Snowden K."/>
            <person name="Lin-Wang K."/>
            <person name="Brian L."/>
            <person name="Martinez-Sanchez M."/>
            <person name="Wang M."/>
            <person name="Ileperuma N."/>
            <person name="Macnee N."/>
            <person name="Campin R."/>
            <person name="Mcatee P."/>
            <person name="Drummond R."/>
            <person name="Espley R."/>
            <person name="Ireland H."/>
            <person name="Wu R."/>
            <person name="Atkinson R."/>
            <person name="Karunairetnam S."/>
            <person name="Bulley S."/>
            <person name="Chunkath S."/>
            <person name="Hanley Z."/>
            <person name="Storey R."/>
            <person name="Thrimawithana A."/>
            <person name="Thomson S."/>
            <person name="David C."/>
            <person name="Testolin R."/>
        </authorList>
    </citation>
    <scope>NUCLEOTIDE SEQUENCE [LARGE SCALE GENOMIC DNA]</scope>
    <source>
        <strain evidence="18">cv. Red5</strain>
        <tissue evidence="17">Young leaf</tissue>
    </source>
</reference>
<evidence type="ECO:0000256" key="14">
    <source>
        <dbReference type="RuleBase" id="RU004273"/>
    </source>
</evidence>
<evidence type="ECO:0000313" key="17">
    <source>
        <dbReference type="EMBL" id="PSR86020.1"/>
    </source>
</evidence>
<evidence type="ECO:0000256" key="7">
    <source>
        <dbReference type="ARBA" id="ARBA00022912"/>
    </source>
</evidence>
<evidence type="ECO:0000256" key="6">
    <source>
        <dbReference type="ARBA" id="ARBA00022801"/>
    </source>
</evidence>
<dbReference type="PROSITE" id="PS00125">
    <property type="entry name" value="SER_THR_PHOSPHATASE"/>
    <property type="match status" value="1"/>
</dbReference>
<dbReference type="FunFam" id="3.60.21.10:FF:000008">
    <property type="entry name" value="Serine/threonine-protein phosphatase"/>
    <property type="match status" value="1"/>
</dbReference>
<dbReference type="Pfam" id="PF24681">
    <property type="entry name" value="Kelch_KLHDC2_KLHL20_DRC7"/>
    <property type="match status" value="1"/>
</dbReference>
<evidence type="ECO:0000256" key="4">
    <source>
        <dbReference type="ARBA" id="ARBA00022723"/>
    </source>
</evidence>
<keyword evidence="3" id="KW-0880">Kelch repeat</keyword>
<dbReference type="SMART" id="SM00156">
    <property type="entry name" value="PP2Ac"/>
    <property type="match status" value="1"/>
</dbReference>
<dbReference type="Gramene" id="PSR86020">
    <property type="protein sequence ID" value="PSR86020"/>
    <property type="gene ID" value="CEY00_Acc31648"/>
</dbReference>
<dbReference type="InParanoid" id="A0A2R6P5U8"/>
<comment type="catalytic activity">
    <reaction evidence="11 13 14">
        <text>O-phospho-L-threonyl-[protein] + H2O = L-threonyl-[protein] + phosphate</text>
        <dbReference type="Rhea" id="RHEA:47004"/>
        <dbReference type="Rhea" id="RHEA-COMP:11060"/>
        <dbReference type="Rhea" id="RHEA-COMP:11605"/>
        <dbReference type="ChEBI" id="CHEBI:15377"/>
        <dbReference type="ChEBI" id="CHEBI:30013"/>
        <dbReference type="ChEBI" id="CHEBI:43474"/>
        <dbReference type="ChEBI" id="CHEBI:61977"/>
        <dbReference type="EC" id="3.1.3.16"/>
    </reaction>
</comment>
<dbReference type="Proteomes" id="UP000241394">
    <property type="component" value="Chromosome LG28"/>
</dbReference>
<feature type="compositionally biased region" description="Basic and acidic residues" evidence="15">
    <location>
        <begin position="869"/>
        <end position="881"/>
    </location>
</feature>
<dbReference type="InterPro" id="IPR006186">
    <property type="entry name" value="Ser/Thr-sp_prot-phosphatase"/>
</dbReference>
<feature type="region of interest" description="Disordered" evidence="15">
    <location>
        <begin position="434"/>
        <end position="466"/>
    </location>
</feature>
<comment type="function">
    <text evidence="12">Phosphatase involved in elongation process, probably by acting as a regulator of brassinolide signaling.</text>
</comment>
<dbReference type="GO" id="GO:0009742">
    <property type="term" value="P:brassinosteroid mediated signaling pathway"/>
    <property type="evidence" value="ECO:0007669"/>
    <property type="project" value="InterPro"/>
</dbReference>
<name>A0A2R6P5U8_ACTCC</name>
<dbReference type="InterPro" id="IPR029052">
    <property type="entry name" value="Metallo-depent_PP-like"/>
</dbReference>
<keyword evidence="4 13" id="KW-0479">Metal-binding</keyword>
<feature type="region of interest" description="Disordered" evidence="15">
    <location>
        <begin position="363"/>
        <end position="408"/>
    </location>
</feature>
<reference evidence="18" key="2">
    <citation type="journal article" date="2018" name="BMC Genomics">
        <title>A manually annotated Actinidia chinensis var. chinensis (kiwifruit) genome highlights the challenges associated with draft genomes and gene prediction in plants.</title>
        <authorList>
            <person name="Pilkington S.M."/>
            <person name="Crowhurst R."/>
            <person name="Hilario E."/>
            <person name="Nardozza S."/>
            <person name="Fraser L."/>
            <person name="Peng Y."/>
            <person name="Gunaseelan K."/>
            <person name="Simpson R."/>
            <person name="Tahir J."/>
            <person name="Deroles S.C."/>
            <person name="Templeton K."/>
            <person name="Luo Z."/>
            <person name="Davy M."/>
            <person name="Cheng C."/>
            <person name="McNeilage M."/>
            <person name="Scaglione D."/>
            <person name="Liu Y."/>
            <person name="Zhang Q."/>
            <person name="Datson P."/>
            <person name="De Silva N."/>
            <person name="Gardiner S.E."/>
            <person name="Bassett H."/>
            <person name="Chagne D."/>
            <person name="McCallum J."/>
            <person name="Dzierzon H."/>
            <person name="Deng C."/>
            <person name="Wang Y.Y."/>
            <person name="Barron L."/>
            <person name="Manako K."/>
            <person name="Bowen J."/>
            <person name="Foster T.M."/>
            <person name="Erridge Z.A."/>
            <person name="Tiffin H."/>
            <person name="Waite C.N."/>
            <person name="Davies K.M."/>
            <person name="Grierson E.P."/>
            <person name="Laing W.A."/>
            <person name="Kirk R."/>
            <person name="Chen X."/>
            <person name="Wood M."/>
            <person name="Montefiori M."/>
            <person name="Brummell D.A."/>
            <person name="Schwinn K.E."/>
            <person name="Catanach A."/>
            <person name="Fullerton C."/>
            <person name="Li D."/>
            <person name="Meiyalaghan S."/>
            <person name="Nieuwenhuizen N."/>
            <person name="Read N."/>
            <person name="Prakash R."/>
            <person name="Hunter D."/>
            <person name="Zhang H."/>
            <person name="McKenzie M."/>
            <person name="Knabel M."/>
            <person name="Harris A."/>
            <person name="Allan A.C."/>
            <person name="Gleave A."/>
            <person name="Chen A."/>
            <person name="Janssen B.J."/>
            <person name="Plunkett B."/>
            <person name="Ampomah-Dwamena C."/>
            <person name="Voogd C."/>
            <person name="Leif D."/>
            <person name="Lafferty D."/>
            <person name="Souleyre E.J.F."/>
            <person name="Varkonyi-Gasic E."/>
            <person name="Gambi F."/>
            <person name="Hanley J."/>
            <person name="Yao J.L."/>
            <person name="Cheung J."/>
            <person name="David K.M."/>
            <person name="Warren B."/>
            <person name="Marsh K."/>
            <person name="Snowden K.C."/>
            <person name="Lin-Wang K."/>
            <person name="Brian L."/>
            <person name="Martinez-Sanchez M."/>
            <person name="Wang M."/>
            <person name="Ileperuma N."/>
            <person name="Macnee N."/>
            <person name="Campin R."/>
            <person name="McAtee P."/>
            <person name="Drummond R.S.M."/>
            <person name="Espley R.V."/>
            <person name="Ireland H.S."/>
            <person name="Wu R."/>
            <person name="Atkinson R.G."/>
            <person name="Karunairetnam S."/>
            <person name="Bulley S."/>
            <person name="Chunkath S."/>
            <person name="Hanley Z."/>
            <person name="Storey R."/>
            <person name="Thrimawithana A.H."/>
            <person name="Thomson S."/>
            <person name="David C."/>
            <person name="Testolin R."/>
            <person name="Huang H."/>
            <person name="Hellens R.P."/>
            <person name="Schaffer R.J."/>
        </authorList>
    </citation>
    <scope>NUCLEOTIDE SEQUENCE [LARGE SCALE GENOMIC DNA]</scope>
    <source>
        <strain evidence="18">cv. Red5</strain>
    </source>
</reference>
<feature type="compositionally biased region" description="Polar residues" evidence="15">
    <location>
        <begin position="442"/>
        <end position="460"/>
    </location>
</feature>
<evidence type="ECO:0000256" key="12">
    <source>
        <dbReference type="ARBA" id="ARBA00059628"/>
    </source>
</evidence>
<dbReference type="FunCoup" id="A0A2R6P5U8">
    <property type="interactions" value="1219"/>
</dbReference>
<dbReference type="SUPFAM" id="SSF56300">
    <property type="entry name" value="Metallo-dependent phosphatases"/>
    <property type="match status" value="1"/>
</dbReference>
<feature type="domain" description="Serine/threonine specific protein phosphatases" evidence="16">
    <location>
        <begin position="647"/>
        <end position="652"/>
    </location>
</feature>
<dbReference type="PANTHER" id="PTHR46422:SF6">
    <property type="entry name" value="SERINE_THREONINE-PROTEIN PHOSPHATASE BSL1"/>
    <property type="match status" value="1"/>
</dbReference>
<feature type="compositionally biased region" description="Polar residues" evidence="15">
    <location>
        <begin position="363"/>
        <end position="389"/>
    </location>
</feature>
<evidence type="ECO:0000256" key="10">
    <source>
        <dbReference type="ARBA" id="ARBA00047761"/>
    </source>
</evidence>
<comment type="catalytic activity">
    <reaction evidence="10">
        <text>O-phospho-L-seryl-[protein] + H2O = L-seryl-[protein] + phosphate</text>
        <dbReference type="Rhea" id="RHEA:20629"/>
        <dbReference type="Rhea" id="RHEA-COMP:9863"/>
        <dbReference type="Rhea" id="RHEA-COMP:11604"/>
        <dbReference type="ChEBI" id="CHEBI:15377"/>
        <dbReference type="ChEBI" id="CHEBI:29999"/>
        <dbReference type="ChEBI" id="CHEBI:43474"/>
        <dbReference type="ChEBI" id="CHEBI:83421"/>
        <dbReference type="EC" id="3.1.3.16"/>
    </reaction>
</comment>
<comment type="subcellular location">
    <subcellularLocation>
        <location evidence="1 13">Nucleus</location>
    </subcellularLocation>
</comment>
<dbReference type="OMA" id="FRHTSWM"/>
<keyword evidence="8 13" id="KW-0464">Manganese</keyword>
<dbReference type="SUPFAM" id="SSF117281">
    <property type="entry name" value="Kelch motif"/>
    <property type="match status" value="1"/>
</dbReference>
<protein>
    <recommendedName>
        <fullName evidence="13 14">Serine/threonine-protein phosphatase</fullName>
        <ecNumber evidence="13 14">3.1.3.16</ecNumber>
    </recommendedName>
</protein>
<evidence type="ECO:0000256" key="9">
    <source>
        <dbReference type="ARBA" id="ARBA00023242"/>
    </source>
</evidence>
<dbReference type="InterPro" id="IPR004843">
    <property type="entry name" value="Calcineurin-like_PHP"/>
</dbReference>
<dbReference type="Pfam" id="PF00149">
    <property type="entry name" value="Metallophos"/>
    <property type="match status" value="1"/>
</dbReference>
<evidence type="ECO:0000256" key="5">
    <source>
        <dbReference type="ARBA" id="ARBA00022737"/>
    </source>
</evidence>
<accession>A0A2R6P5U8</accession>
<evidence type="ECO:0000256" key="1">
    <source>
        <dbReference type="ARBA" id="ARBA00004123"/>
    </source>
</evidence>
<dbReference type="EC" id="3.1.3.16" evidence="13 14"/>
<dbReference type="PIRSF" id="PIRSF036363">
    <property type="entry name" value="PPP_BSU1"/>
    <property type="match status" value="1"/>
</dbReference>
<keyword evidence="9 13" id="KW-0539">Nucleus</keyword>
<comment type="similarity">
    <text evidence="2 13">Belongs to the PPP phosphatase family. BSU subfamily.</text>
</comment>
<dbReference type="EMBL" id="NKQK01000028">
    <property type="protein sequence ID" value="PSR86020.1"/>
    <property type="molecule type" value="Genomic_DNA"/>
</dbReference>
<comment type="cofactor">
    <cofactor evidence="13">
        <name>Mn(2+)</name>
        <dbReference type="ChEBI" id="CHEBI:29035"/>
    </cofactor>
    <text evidence="13">Binds 2 manganese ions per subunit.</text>
</comment>
<keyword evidence="6 13" id="KW-0378">Hydrolase</keyword>
<evidence type="ECO:0000256" key="2">
    <source>
        <dbReference type="ARBA" id="ARBA00005671"/>
    </source>
</evidence>
<dbReference type="GO" id="GO:0005886">
    <property type="term" value="C:plasma membrane"/>
    <property type="evidence" value="ECO:0007669"/>
    <property type="project" value="UniProtKB-ARBA"/>
</dbReference>
<evidence type="ECO:0000256" key="15">
    <source>
        <dbReference type="SAM" id="MobiDB-lite"/>
    </source>
</evidence>
<feature type="compositionally biased region" description="Polar residues" evidence="15">
    <location>
        <begin position="399"/>
        <end position="408"/>
    </location>
</feature>
<dbReference type="GO" id="GO:0046872">
    <property type="term" value="F:metal ion binding"/>
    <property type="evidence" value="ECO:0007669"/>
    <property type="project" value="UniProtKB-UniRule"/>
</dbReference>
<sequence length="881" mass="95961">MGSKPLFYPAPTYRSLEAYWDTDDDAPGPRTGHTLTAVGATKSHGPRLILFGGATAIEGGASSSAPGIRLAGVTNSIHSYDILTRKWTRLRPAGDPPSPRAAHAAAAVGTMVVFQGGIGPAGHSTDDLYVLDLSNDKFKWHRVVVQGQGPGPRYGHVMDLVAQRYLVTVSGNDGKRVLSDAWALDTAQKPYAWQRLNPEGDRPSARMYATASARSDGMFLLCGGRDISGAPLADAYGLLMHRNGQWEWTLAPGVSPSPRYQHAAVFVGARLHVTGGVLRGGRAVEGEATIAVLDTAAGIWLDRSGMVTSSRTNKGQTDHDPSVELMRRCRHAAASVGVRIYIYGGLKGDILLDDFLVAENSPLQSDINSPGLTSPVTSPRANSNFSAYTPTLLDGGPDSPTTSGTSMDKNSMEKLAAASAAEAEAATAVWQAVQAASATPAEETSVSDENSQAAETTSDGSDNEADVRLHPRAVVIAKEAVGNLGLMVRQLSLDHFENESRRMVPLHNDPSYPARKITRQKSPQGLHKKIISALLRPRNWKAPANRRFFLDSYEVGELCYAAEQIFIQEPTVLQLKAPVKVFGDLHGQFGDLMRLFDEYGFPSTAGDITYIDYLFLGDYVDRGQHSLETITLLLALKIEYPENLHLIRGNHEAADINALFGFRLECIERMGENDGIWAWTRFNQLFNYLPLAALIEKKIICMHGGIGRSIHSVEQIEKLERPITMDAGSIILMDLLWSDPTENDSVEGLRPNARGPGLVTFGPDRVTDFCKKNKLQLIIRAHECVMDGFERFAQGQLITLFSATNYCGTANNAGAILVVGRGLVIVPKLIHPLPPPLQSPETSPERFVDDTWMQELNIQRPPTPTRGRPQPDLDRHSLAYI</sequence>
<dbReference type="PRINTS" id="PR00114">
    <property type="entry name" value="STPHPHTASE"/>
</dbReference>
<dbReference type="CDD" id="cd07419">
    <property type="entry name" value="MPP_Bsu1_C"/>
    <property type="match status" value="1"/>
</dbReference>